<comment type="caution">
    <text evidence="1">The sequence shown here is derived from an EMBL/GenBank/DDBJ whole genome shotgun (WGS) entry which is preliminary data.</text>
</comment>
<dbReference type="EMBL" id="AQGV01000012">
    <property type="protein sequence ID" value="MBE0367913.1"/>
    <property type="molecule type" value="Genomic_DNA"/>
</dbReference>
<keyword evidence="2" id="KW-1185">Reference proteome</keyword>
<evidence type="ECO:0000313" key="1">
    <source>
        <dbReference type="EMBL" id="MBE0367913.1"/>
    </source>
</evidence>
<dbReference type="Proteomes" id="UP000615755">
    <property type="component" value="Unassembled WGS sequence"/>
</dbReference>
<gene>
    <name evidence="1" type="ORF">PAUR_a1386</name>
</gene>
<proteinExistence type="predicted"/>
<evidence type="ECO:0000313" key="2">
    <source>
        <dbReference type="Proteomes" id="UP000615755"/>
    </source>
</evidence>
<name>A0ABR9EAB2_9GAMM</name>
<organism evidence="1 2">
    <name type="scientific">Pseudoalteromonas aurantia 208</name>
    <dbReference type="NCBI Taxonomy" id="1314867"/>
    <lineage>
        <taxon>Bacteria</taxon>
        <taxon>Pseudomonadati</taxon>
        <taxon>Pseudomonadota</taxon>
        <taxon>Gammaproteobacteria</taxon>
        <taxon>Alteromonadales</taxon>
        <taxon>Pseudoalteromonadaceae</taxon>
        <taxon>Pseudoalteromonas</taxon>
    </lineage>
</organism>
<accession>A0ABR9EAB2</accession>
<reference evidence="1 2" key="1">
    <citation type="submission" date="2015-03" db="EMBL/GenBank/DDBJ databases">
        <title>Genome sequence of Pseudoalteromonas aurantia.</title>
        <authorList>
            <person name="Xie B.-B."/>
            <person name="Rong J.-C."/>
            <person name="Qin Q.-L."/>
            <person name="Zhang Y.-Z."/>
        </authorList>
    </citation>
    <scope>NUCLEOTIDE SEQUENCE [LARGE SCALE GENOMIC DNA]</scope>
    <source>
        <strain evidence="1 2">208</strain>
    </source>
</reference>
<protein>
    <submittedName>
        <fullName evidence="1">Uncharacterized protein</fullName>
    </submittedName>
</protein>
<sequence length="39" mass="4639">MHANKSYCFAFRKNNYQHLVADILYTIYQAWIITSPFIG</sequence>